<name>A0A4Y0BH89_ANOFN</name>
<organism evidence="1">
    <name type="scientific">Anopheles funestus</name>
    <name type="common">African malaria mosquito</name>
    <dbReference type="NCBI Taxonomy" id="62324"/>
    <lineage>
        <taxon>Eukaryota</taxon>
        <taxon>Metazoa</taxon>
        <taxon>Ecdysozoa</taxon>
        <taxon>Arthropoda</taxon>
        <taxon>Hexapoda</taxon>
        <taxon>Insecta</taxon>
        <taxon>Pterygota</taxon>
        <taxon>Neoptera</taxon>
        <taxon>Endopterygota</taxon>
        <taxon>Diptera</taxon>
        <taxon>Nematocera</taxon>
        <taxon>Culicoidea</taxon>
        <taxon>Culicidae</taxon>
        <taxon>Anophelinae</taxon>
        <taxon>Anopheles</taxon>
    </lineage>
</organism>
<sequence length="329" mass="37698">MEFPFTYACSCQKIQNKLTVNILHDTNYQLRMKDRLNKLVDQSWDETDPETLAQLTIVPYTIRKFGNLNDLCASSEAIPMIHSSNKDLAIMKSIRTKILSGSTCACEALMSRLSTVLDAGMGEINIVPVPEQSLLEKLELLKPFVQAFKKDVSLTNFLIRLWKIAIRFDRPNLIKALAQVYPQFLSTLIDELMKIHDIDYDSLQSSNEFKFLSRCLMISESFYATLSYIAKQNRSRAQPLISACIRATKVQLSSKQYFALFPMRIRPYAIIMNEVINPNDPELEMVIGQLKKEQPHDYRILVMISPFFCSLDDALPEVDSDHTHCQIVN</sequence>
<proteinExistence type="predicted"/>
<accession>A0A4Y0BH89</accession>
<protein>
    <submittedName>
        <fullName evidence="1">Uncharacterized protein</fullName>
    </submittedName>
</protein>
<dbReference type="AlphaFoldDB" id="A0A4Y0BH89"/>
<dbReference type="VEuPathDB" id="VectorBase:AFUN019510"/>
<reference evidence="1" key="1">
    <citation type="submission" date="2020-05" db="UniProtKB">
        <authorList>
            <consortium name="EnsemblMetazoa"/>
        </authorList>
    </citation>
    <scope>IDENTIFICATION</scope>
    <source>
        <strain evidence="1">FUMOZ</strain>
    </source>
</reference>
<evidence type="ECO:0000313" key="1">
    <source>
        <dbReference type="EnsemblMetazoa" id="AFUN019510-PA"/>
    </source>
</evidence>
<dbReference type="EnsemblMetazoa" id="AFUN019510-RA">
    <property type="protein sequence ID" value="AFUN019510-PA"/>
    <property type="gene ID" value="AFUN019510"/>
</dbReference>